<evidence type="ECO:0000256" key="3">
    <source>
        <dbReference type="ARBA" id="ARBA00022723"/>
    </source>
</evidence>
<reference evidence="9 10" key="1">
    <citation type="journal article" date="2017" name="Gigascience">
        <title>Draft genome of the honey bee ectoparasitic mite, Tropilaelaps mercedesae, is shaped by the parasitic life history.</title>
        <authorList>
            <person name="Dong X."/>
            <person name="Armstrong S.D."/>
            <person name="Xia D."/>
            <person name="Makepeace B.L."/>
            <person name="Darby A.C."/>
            <person name="Kadowaki T."/>
        </authorList>
    </citation>
    <scope>NUCLEOTIDE SEQUENCE [LARGE SCALE GENOMIC DNA]</scope>
    <source>
        <strain evidence="9">Wuxi-XJTLU</strain>
    </source>
</reference>
<dbReference type="Gene3D" id="3.40.50.850">
    <property type="entry name" value="Isochorismatase-like"/>
    <property type="match status" value="1"/>
</dbReference>
<dbReference type="GO" id="GO:0019363">
    <property type="term" value="P:pyridine nucleotide biosynthetic process"/>
    <property type="evidence" value="ECO:0007669"/>
    <property type="project" value="UniProtKB-KW"/>
</dbReference>
<dbReference type="InterPro" id="IPR036380">
    <property type="entry name" value="Isochorismatase-like_sf"/>
</dbReference>
<dbReference type="Pfam" id="PF00857">
    <property type="entry name" value="Isochorismatase"/>
    <property type="match status" value="1"/>
</dbReference>
<name>A0A1V9X3S3_9ACAR</name>
<dbReference type="EC" id="3.5.1.19" evidence="6"/>
<dbReference type="EMBL" id="MNPL01026354">
    <property type="protein sequence ID" value="OQR68021.1"/>
    <property type="molecule type" value="Genomic_DNA"/>
</dbReference>
<keyword evidence="3" id="KW-0479">Metal-binding</keyword>
<dbReference type="PANTHER" id="PTHR11080:SF2">
    <property type="entry name" value="LD05707P"/>
    <property type="match status" value="1"/>
</dbReference>
<keyword evidence="4" id="KW-0378">Hydrolase</keyword>
<feature type="non-terminal residue" evidence="9">
    <location>
        <position position="1"/>
    </location>
</feature>
<evidence type="ECO:0000256" key="6">
    <source>
        <dbReference type="ARBA" id="ARBA00039017"/>
    </source>
</evidence>
<gene>
    <name evidence="9" type="ORF">BIW11_13168</name>
</gene>
<evidence type="ECO:0000313" key="10">
    <source>
        <dbReference type="Proteomes" id="UP000192247"/>
    </source>
</evidence>
<evidence type="ECO:0000259" key="8">
    <source>
        <dbReference type="Pfam" id="PF00857"/>
    </source>
</evidence>
<dbReference type="SUPFAM" id="SSF52499">
    <property type="entry name" value="Isochorismatase-like hydrolases"/>
    <property type="match status" value="1"/>
</dbReference>
<accession>A0A1V9X3S3</accession>
<organism evidence="9 10">
    <name type="scientific">Tropilaelaps mercedesae</name>
    <dbReference type="NCBI Taxonomy" id="418985"/>
    <lineage>
        <taxon>Eukaryota</taxon>
        <taxon>Metazoa</taxon>
        <taxon>Ecdysozoa</taxon>
        <taxon>Arthropoda</taxon>
        <taxon>Chelicerata</taxon>
        <taxon>Arachnida</taxon>
        <taxon>Acari</taxon>
        <taxon>Parasitiformes</taxon>
        <taxon>Mesostigmata</taxon>
        <taxon>Gamasina</taxon>
        <taxon>Dermanyssoidea</taxon>
        <taxon>Laelapidae</taxon>
        <taxon>Tropilaelaps</taxon>
    </lineage>
</organism>
<feature type="domain" description="Isochorismatase-like" evidence="8">
    <location>
        <begin position="187"/>
        <end position="387"/>
    </location>
</feature>
<sequence length="419" mass="46642">PGPSTEPCAAIAGPCQLAFKYGAITHLAVGEVNQVSQFSERSNRRRQLIDTGQQRFSFDSEGSSTIFSPGANEPSTVRYGGGSQASVATALRSSDARVTLETRAAVAVCMEVFERMAGSENGSVTLQRFTEFFRETFPGSDSDPLFEKRISLMFHKFSREDPDAMSERDFTRIWDRFVRPAMRPKPALVIVDFQNDFITGSLSLKSCPCGQDAEKLIPGLNKMVDLFNDVVYTYDWHPEDHISFIECLGKRKLHETYTVPLQEVTIGTEVVFDIAGEAVVQKMWPRHCVQDTHGAQLHKQLKIKPNAIIVRKAFWNNSRTSHTGLTAALRKRGINNVFVAGLAYDACVSFTALDAVSEGFMTTIIRDLSCAISKEMTAEADSRLNAVHIPFISSDSITKKTLTKPVPWIIVWQHAEKFC</sequence>
<evidence type="ECO:0000256" key="7">
    <source>
        <dbReference type="ARBA" id="ARBA00043224"/>
    </source>
</evidence>
<dbReference type="AlphaFoldDB" id="A0A1V9X3S3"/>
<evidence type="ECO:0000256" key="4">
    <source>
        <dbReference type="ARBA" id="ARBA00022801"/>
    </source>
</evidence>
<dbReference type="InParanoid" id="A0A1V9X3S3"/>
<dbReference type="FunCoup" id="A0A1V9X3S3">
    <property type="interactions" value="10"/>
</dbReference>
<keyword evidence="10" id="KW-1185">Reference proteome</keyword>
<comment type="similarity">
    <text evidence="1">Belongs to the isochorismatase family.</text>
</comment>
<dbReference type="InterPro" id="IPR000868">
    <property type="entry name" value="Isochorismatase-like_dom"/>
</dbReference>
<dbReference type="STRING" id="418985.A0A1V9X3S3"/>
<evidence type="ECO:0000256" key="2">
    <source>
        <dbReference type="ARBA" id="ARBA00022642"/>
    </source>
</evidence>
<keyword evidence="2" id="KW-0662">Pyridine nucleotide biosynthesis</keyword>
<dbReference type="GO" id="GO:0046872">
    <property type="term" value="F:metal ion binding"/>
    <property type="evidence" value="ECO:0007669"/>
    <property type="project" value="UniProtKB-KW"/>
</dbReference>
<comment type="caution">
    <text evidence="9">The sequence shown here is derived from an EMBL/GenBank/DDBJ whole genome shotgun (WGS) entry which is preliminary data.</text>
</comment>
<dbReference type="GO" id="GO:0008936">
    <property type="term" value="F:nicotinamidase activity"/>
    <property type="evidence" value="ECO:0007669"/>
    <property type="project" value="UniProtKB-EC"/>
</dbReference>
<dbReference type="OrthoDB" id="167809at2759"/>
<protein>
    <recommendedName>
        <fullName evidence="6">nicotinamidase</fullName>
        <ecNumber evidence="6">3.5.1.19</ecNumber>
    </recommendedName>
    <alternativeName>
        <fullName evidence="7">Nicotinamide deamidase</fullName>
    </alternativeName>
</protein>
<evidence type="ECO:0000256" key="1">
    <source>
        <dbReference type="ARBA" id="ARBA00006336"/>
    </source>
</evidence>
<dbReference type="PANTHER" id="PTHR11080">
    <property type="entry name" value="PYRAZINAMIDASE/NICOTINAMIDASE"/>
    <property type="match status" value="1"/>
</dbReference>
<dbReference type="InterPro" id="IPR052347">
    <property type="entry name" value="Isochorismatase_Nicotinamidase"/>
</dbReference>
<evidence type="ECO:0000256" key="5">
    <source>
        <dbReference type="ARBA" id="ARBA00037900"/>
    </source>
</evidence>
<dbReference type="Proteomes" id="UP000192247">
    <property type="component" value="Unassembled WGS sequence"/>
</dbReference>
<proteinExistence type="inferred from homology"/>
<evidence type="ECO:0000313" key="9">
    <source>
        <dbReference type="EMBL" id="OQR68021.1"/>
    </source>
</evidence>
<comment type="pathway">
    <text evidence="5">Cofactor biosynthesis; nicotinate biosynthesis; nicotinate from nicotinamide: step 1/1.</text>
</comment>